<dbReference type="SUPFAM" id="SSF55874">
    <property type="entry name" value="ATPase domain of HSP90 chaperone/DNA topoisomerase II/histidine kinase"/>
    <property type="match status" value="1"/>
</dbReference>
<evidence type="ECO:0000313" key="17">
    <source>
        <dbReference type="EMBL" id="GGC76768.1"/>
    </source>
</evidence>
<keyword evidence="6" id="KW-0808">Transferase</keyword>
<dbReference type="EC" id="2.7.13.3" evidence="3"/>
<evidence type="ECO:0000256" key="4">
    <source>
        <dbReference type="ARBA" id="ARBA00022475"/>
    </source>
</evidence>
<dbReference type="SMART" id="SM00388">
    <property type="entry name" value="HisKA"/>
    <property type="match status" value="1"/>
</dbReference>
<evidence type="ECO:0000256" key="7">
    <source>
        <dbReference type="ARBA" id="ARBA00022692"/>
    </source>
</evidence>
<evidence type="ECO:0000256" key="8">
    <source>
        <dbReference type="ARBA" id="ARBA00022741"/>
    </source>
</evidence>
<dbReference type="RefSeq" id="WP_088268152.1">
    <property type="nucleotide sequence ID" value="NZ_BMKI01000001.1"/>
</dbReference>
<feature type="transmembrane region" description="Helical" evidence="14">
    <location>
        <begin position="167"/>
        <end position="187"/>
    </location>
</feature>
<dbReference type="SUPFAM" id="SSF47384">
    <property type="entry name" value="Homodimeric domain of signal transducing histidine kinase"/>
    <property type="match status" value="1"/>
</dbReference>
<evidence type="ECO:0000256" key="11">
    <source>
        <dbReference type="ARBA" id="ARBA00022989"/>
    </source>
</evidence>
<dbReference type="Gene3D" id="6.10.340.10">
    <property type="match status" value="1"/>
</dbReference>
<evidence type="ECO:0000259" key="15">
    <source>
        <dbReference type="PROSITE" id="PS50109"/>
    </source>
</evidence>
<keyword evidence="18" id="KW-1185">Reference proteome</keyword>
<protein>
    <recommendedName>
        <fullName evidence="3">histidine kinase</fullName>
        <ecNumber evidence="3">2.7.13.3</ecNumber>
    </recommendedName>
</protein>
<keyword evidence="13 14" id="KW-0472">Membrane</keyword>
<dbReference type="GO" id="GO:0016301">
    <property type="term" value="F:kinase activity"/>
    <property type="evidence" value="ECO:0007669"/>
    <property type="project" value="UniProtKB-KW"/>
</dbReference>
<dbReference type="EMBL" id="BMKI01000001">
    <property type="protein sequence ID" value="GGC76768.1"/>
    <property type="molecule type" value="Genomic_DNA"/>
</dbReference>
<dbReference type="InterPro" id="IPR036097">
    <property type="entry name" value="HisK_dim/P_sf"/>
</dbReference>
<evidence type="ECO:0000313" key="18">
    <source>
        <dbReference type="Proteomes" id="UP000630615"/>
    </source>
</evidence>
<feature type="transmembrane region" description="Helical" evidence="14">
    <location>
        <begin position="12"/>
        <end position="39"/>
    </location>
</feature>
<evidence type="ECO:0000256" key="12">
    <source>
        <dbReference type="ARBA" id="ARBA00023012"/>
    </source>
</evidence>
<organism evidence="17 18">
    <name type="scientific">Enterococcus wangshanyuanii</name>
    <dbReference type="NCBI Taxonomy" id="2005703"/>
    <lineage>
        <taxon>Bacteria</taxon>
        <taxon>Bacillati</taxon>
        <taxon>Bacillota</taxon>
        <taxon>Bacilli</taxon>
        <taxon>Lactobacillales</taxon>
        <taxon>Enterococcaceae</taxon>
        <taxon>Enterococcus</taxon>
    </lineage>
</organism>
<dbReference type="InterPro" id="IPR003660">
    <property type="entry name" value="HAMP_dom"/>
</dbReference>
<evidence type="ECO:0000256" key="14">
    <source>
        <dbReference type="SAM" id="Phobius"/>
    </source>
</evidence>
<dbReference type="PROSITE" id="PS50885">
    <property type="entry name" value="HAMP"/>
    <property type="match status" value="1"/>
</dbReference>
<evidence type="ECO:0000259" key="16">
    <source>
        <dbReference type="PROSITE" id="PS50885"/>
    </source>
</evidence>
<dbReference type="InterPro" id="IPR050398">
    <property type="entry name" value="HssS/ArlS-like"/>
</dbReference>
<keyword evidence="8" id="KW-0547">Nucleotide-binding</keyword>
<dbReference type="CDD" id="cd06225">
    <property type="entry name" value="HAMP"/>
    <property type="match status" value="1"/>
</dbReference>
<dbReference type="SMART" id="SM00304">
    <property type="entry name" value="HAMP"/>
    <property type="match status" value="1"/>
</dbReference>
<keyword evidence="5" id="KW-0597">Phosphoprotein</keyword>
<dbReference type="PROSITE" id="PS50109">
    <property type="entry name" value="HIS_KIN"/>
    <property type="match status" value="1"/>
</dbReference>
<dbReference type="PANTHER" id="PTHR45528">
    <property type="entry name" value="SENSOR HISTIDINE KINASE CPXA"/>
    <property type="match status" value="1"/>
</dbReference>
<evidence type="ECO:0000256" key="13">
    <source>
        <dbReference type="ARBA" id="ARBA00023136"/>
    </source>
</evidence>
<feature type="domain" description="Histidine kinase" evidence="15">
    <location>
        <begin position="254"/>
        <end position="447"/>
    </location>
</feature>
<name>A0ABQ1NPN8_9ENTE</name>
<proteinExistence type="predicted"/>
<evidence type="ECO:0000256" key="10">
    <source>
        <dbReference type="ARBA" id="ARBA00022840"/>
    </source>
</evidence>
<evidence type="ECO:0000256" key="9">
    <source>
        <dbReference type="ARBA" id="ARBA00022777"/>
    </source>
</evidence>
<evidence type="ECO:0000256" key="1">
    <source>
        <dbReference type="ARBA" id="ARBA00000085"/>
    </source>
</evidence>
<feature type="domain" description="HAMP" evidence="16">
    <location>
        <begin position="188"/>
        <end position="239"/>
    </location>
</feature>
<dbReference type="InterPro" id="IPR005467">
    <property type="entry name" value="His_kinase_dom"/>
</dbReference>
<dbReference type="SMART" id="SM00387">
    <property type="entry name" value="HATPase_c"/>
    <property type="match status" value="1"/>
</dbReference>
<comment type="subcellular location">
    <subcellularLocation>
        <location evidence="2">Cell membrane</location>
        <topology evidence="2">Multi-pass membrane protein</topology>
    </subcellularLocation>
</comment>
<evidence type="ECO:0000256" key="6">
    <source>
        <dbReference type="ARBA" id="ARBA00022679"/>
    </source>
</evidence>
<dbReference type="Gene3D" id="3.30.565.10">
    <property type="entry name" value="Histidine kinase-like ATPase, C-terminal domain"/>
    <property type="match status" value="1"/>
</dbReference>
<evidence type="ECO:0000256" key="3">
    <source>
        <dbReference type="ARBA" id="ARBA00012438"/>
    </source>
</evidence>
<dbReference type="PANTHER" id="PTHR45528:SF1">
    <property type="entry name" value="SENSOR HISTIDINE KINASE CPXA"/>
    <property type="match status" value="1"/>
</dbReference>
<keyword evidence="4" id="KW-1003">Cell membrane</keyword>
<gene>
    <name evidence="17" type="ORF">GCM10011573_02990</name>
</gene>
<dbReference type="Pfam" id="PF02518">
    <property type="entry name" value="HATPase_c"/>
    <property type="match status" value="1"/>
</dbReference>
<keyword evidence="7 14" id="KW-0812">Transmembrane</keyword>
<dbReference type="CDD" id="cd00082">
    <property type="entry name" value="HisKA"/>
    <property type="match status" value="1"/>
</dbReference>
<evidence type="ECO:0000256" key="2">
    <source>
        <dbReference type="ARBA" id="ARBA00004651"/>
    </source>
</evidence>
<comment type="catalytic activity">
    <reaction evidence="1">
        <text>ATP + protein L-histidine = ADP + protein N-phospho-L-histidine.</text>
        <dbReference type="EC" id="2.7.13.3"/>
    </reaction>
</comment>
<keyword evidence="10" id="KW-0067">ATP-binding</keyword>
<comment type="caution">
    <text evidence="17">The sequence shown here is derived from an EMBL/GenBank/DDBJ whole genome shotgun (WGS) entry which is preliminary data.</text>
</comment>
<dbReference type="Proteomes" id="UP000630615">
    <property type="component" value="Unassembled WGS sequence"/>
</dbReference>
<evidence type="ECO:0000256" key="5">
    <source>
        <dbReference type="ARBA" id="ARBA00022553"/>
    </source>
</evidence>
<dbReference type="InterPro" id="IPR003661">
    <property type="entry name" value="HisK_dim/P_dom"/>
</dbReference>
<keyword evidence="11 14" id="KW-1133">Transmembrane helix</keyword>
<dbReference type="Pfam" id="PF00512">
    <property type="entry name" value="HisKA"/>
    <property type="match status" value="1"/>
</dbReference>
<sequence>MKKKTRKISTTLTLTFSLIIIASFFVMFIFNTMIVPYYYNAKMEHKVTSVMEMIQQSSSSEEQLERLENEHQVTITTQPIDGASLDDFNEALTLNLNRKKVALNRFWVTQETLDQLRQTARPIQRSFDQGKQKSSFLVEMMVIDDTFYLVGVSTVNFSETAALINSFNLISLSLTLILIIFLIYVSVRKITDPLVELKKVAEEITALTFVTTENIPANEIGELAVSINKMSHALATYQKNLLAKNDQLKQFTADLTHELKTPIALIKAYGSGIEDGLDDGTYLTIILQQAQRLNEIVDQMLDYAKLEQQQTLQKVPIQLSEIWQQTLRDQESLLEKEMILLLEAQTDTSMSLIEADPLLIKRTFDNLLTNSIKYTTDKEIQVSWRETNDFIEFSISNQTSLPSDFDIEKLWEAFYVHEKSRNKNLSGTGLGLSIVQSIMNEHGFDIEARLVHKTLIFNLHFNKKAKAAFFDERVV</sequence>
<accession>A0ABQ1NPN8</accession>
<dbReference type="InterPro" id="IPR036890">
    <property type="entry name" value="HATPase_C_sf"/>
</dbReference>
<reference evidence="18" key="1">
    <citation type="journal article" date="2019" name="Int. J. Syst. Evol. Microbiol.">
        <title>The Global Catalogue of Microorganisms (GCM) 10K type strain sequencing project: providing services to taxonomists for standard genome sequencing and annotation.</title>
        <authorList>
            <consortium name="The Broad Institute Genomics Platform"/>
            <consortium name="The Broad Institute Genome Sequencing Center for Infectious Disease"/>
            <person name="Wu L."/>
            <person name="Ma J."/>
        </authorList>
    </citation>
    <scope>NUCLEOTIDE SEQUENCE [LARGE SCALE GENOMIC DNA]</scope>
    <source>
        <strain evidence="18">CGMCC 1.15942</strain>
    </source>
</reference>
<keyword evidence="9 17" id="KW-0418">Kinase</keyword>
<dbReference type="InterPro" id="IPR003594">
    <property type="entry name" value="HATPase_dom"/>
</dbReference>
<keyword evidence="12" id="KW-0902">Two-component regulatory system</keyword>
<dbReference type="Gene3D" id="1.10.287.130">
    <property type="match status" value="1"/>
</dbReference>